<evidence type="ECO:0000313" key="2">
    <source>
        <dbReference type="EMBL" id="PCH36295.1"/>
    </source>
</evidence>
<dbReference type="Gene3D" id="3.30.710.10">
    <property type="entry name" value="Potassium Channel Kv1.1, Chain A"/>
    <property type="match status" value="2"/>
</dbReference>
<accession>A0A2H3J3N0</accession>
<evidence type="ECO:0000313" key="3">
    <source>
        <dbReference type="Proteomes" id="UP000218811"/>
    </source>
</evidence>
<dbReference type="OrthoDB" id="3164835at2759"/>
<sequence length="525" mass="57596">MSTVNGTPAKPAPSPFDRTDADVVIRTCDNTDFRVHRIILSLASPFFQSMFSLPQPAAADKDLQVVPVTEDSTTIEALLRICYPIDDPVIMSPKHAGNVMEAACKYEIRVALAFLEKIMASFIQSKPLLVYAIACMHGRENLAREAATHTVKCNVVAGSYLLEFETISAGCYYRLMHLQRLGAHKSSRISNFCHNTDARPSSSGGQNPLQRTIPEPRSAPFPFDYAGADLILESLDMMQFHVYQNVIELASPVLKREIQAAASRGEQGIIPGPSPPVVPVQLDSNVLKPLLQLCYPGVPPPLHDMRTVLLLLEAAEKYEIDKVSYILRQSVEDLVFANPFCFYFLASSRGLKEYATQSARVLLSYTIDKLKTTYVAEMEEATAAAYFRLLEYHGKCAAAVEALASPFSEVFSSSEFKWWSASQCVPVSTVPTGSVQRGRAPTNPDPAWTAAFRDKIKAVAKRPSKTTVIGGELLVEMARLTSQCCNNCNGANPGRICALLEQLGESVNEVTSKIELCYSSVKPPS</sequence>
<dbReference type="AlphaFoldDB" id="A0A2H3J3N0"/>
<dbReference type="SMART" id="SM00225">
    <property type="entry name" value="BTB"/>
    <property type="match status" value="2"/>
</dbReference>
<proteinExistence type="predicted"/>
<dbReference type="EMBL" id="KB467876">
    <property type="protein sequence ID" value="PCH36295.1"/>
    <property type="molecule type" value="Genomic_DNA"/>
</dbReference>
<name>A0A2H3J3N0_WOLCO</name>
<gene>
    <name evidence="2" type="ORF">WOLCODRAFT_108515</name>
</gene>
<dbReference type="CDD" id="cd18186">
    <property type="entry name" value="BTB_POZ_ZBTB_KLHL-like"/>
    <property type="match status" value="1"/>
</dbReference>
<dbReference type="SUPFAM" id="SSF54695">
    <property type="entry name" value="POZ domain"/>
    <property type="match status" value="1"/>
</dbReference>
<dbReference type="OMA" id="ANPGRIC"/>
<dbReference type="InterPro" id="IPR044714">
    <property type="entry name" value="AtSIBP1-like"/>
</dbReference>
<evidence type="ECO:0000259" key="1">
    <source>
        <dbReference type="PROSITE" id="PS50097"/>
    </source>
</evidence>
<reference evidence="2 3" key="1">
    <citation type="journal article" date="2012" name="Science">
        <title>The Paleozoic origin of enzymatic lignin decomposition reconstructed from 31 fungal genomes.</title>
        <authorList>
            <person name="Floudas D."/>
            <person name="Binder M."/>
            <person name="Riley R."/>
            <person name="Barry K."/>
            <person name="Blanchette R.A."/>
            <person name="Henrissat B."/>
            <person name="Martinez A.T."/>
            <person name="Otillar R."/>
            <person name="Spatafora J.W."/>
            <person name="Yadav J.S."/>
            <person name="Aerts A."/>
            <person name="Benoit I."/>
            <person name="Boyd A."/>
            <person name="Carlson A."/>
            <person name="Copeland A."/>
            <person name="Coutinho P.M."/>
            <person name="de Vries R.P."/>
            <person name="Ferreira P."/>
            <person name="Findley K."/>
            <person name="Foster B."/>
            <person name="Gaskell J."/>
            <person name="Glotzer D."/>
            <person name="Gorecki P."/>
            <person name="Heitman J."/>
            <person name="Hesse C."/>
            <person name="Hori C."/>
            <person name="Igarashi K."/>
            <person name="Jurgens J.A."/>
            <person name="Kallen N."/>
            <person name="Kersten P."/>
            <person name="Kohler A."/>
            <person name="Kuees U."/>
            <person name="Kumar T.K.A."/>
            <person name="Kuo A."/>
            <person name="LaButti K."/>
            <person name="Larrondo L.F."/>
            <person name="Lindquist E."/>
            <person name="Ling A."/>
            <person name="Lombard V."/>
            <person name="Lucas S."/>
            <person name="Lundell T."/>
            <person name="Martin R."/>
            <person name="McLaughlin D.J."/>
            <person name="Morgenstern I."/>
            <person name="Morin E."/>
            <person name="Murat C."/>
            <person name="Nagy L.G."/>
            <person name="Nolan M."/>
            <person name="Ohm R.A."/>
            <person name="Patyshakuliyeva A."/>
            <person name="Rokas A."/>
            <person name="Ruiz-Duenas F.J."/>
            <person name="Sabat G."/>
            <person name="Salamov A."/>
            <person name="Samejima M."/>
            <person name="Schmutz J."/>
            <person name="Slot J.C."/>
            <person name="St John F."/>
            <person name="Stenlid J."/>
            <person name="Sun H."/>
            <person name="Sun S."/>
            <person name="Syed K."/>
            <person name="Tsang A."/>
            <person name="Wiebenga A."/>
            <person name="Young D."/>
            <person name="Pisabarro A."/>
            <person name="Eastwood D.C."/>
            <person name="Martin F."/>
            <person name="Cullen D."/>
            <person name="Grigoriev I.V."/>
            <person name="Hibbett D.S."/>
        </authorList>
    </citation>
    <scope>NUCLEOTIDE SEQUENCE [LARGE SCALE GENOMIC DNA]</scope>
    <source>
        <strain evidence="2 3">MD-104</strain>
    </source>
</reference>
<dbReference type="InterPro" id="IPR011333">
    <property type="entry name" value="SKP1/BTB/POZ_sf"/>
</dbReference>
<keyword evidence="3" id="KW-1185">Reference proteome</keyword>
<dbReference type="Pfam" id="PF00651">
    <property type="entry name" value="BTB"/>
    <property type="match status" value="1"/>
</dbReference>
<organism evidence="2 3">
    <name type="scientific">Wolfiporia cocos (strain MD-104)</name>
    <name type="common">Brown rot fungus</name>
    <dbReference type="NCBI Taxonomy" id="742152"/>
    <lineage>
        <taxon>Eukaryota</taxon>
        <taxon>Fungi</taxon>
        <taxon>Dikarya</taxon>
        <taxon>Basidiomycota</taxon>
        <taxon>Agaricomycotina</taxon>
        <taxon>Agaricomycetes</taxon>
        <taxon>Polyporales</taxon>
        <taxon>Phaeolaceae</taxon>
        <taxon>Wolfiporia</taxon>
    </lineage>
</organism>
<protein>
    <recommendedName>
        <fullName evidence="1">BTB domain-containing protein</fullName>
    </recommendedName>
</protein>
<dbReference type="PANTHER" id="PTHR46672">
    <property type="entry name" value="OS08G0495500 PROTEIN-RELATED"/>
    <property type="match status" value="1"/>
</dbReference>
<dbReference type="STRING" id="742152.A0A2H3J3N0"/>
<feature type="domain" description="BTB" evidence="1">
    <location>
        <begin position="21"/>
        <end position="83"/>
    </location>
</feature>
<dbReference type="Proteomes" id="UP000218811">
    <property type="component" value="Unassembled WGS sequence"/>
</dbReference>
<dbReference type="PROSITE" id="PS50097">
    <property type="entry name" value="BTB"/>
    <property type="match status" value="1"/>
</dbReference>
<dbReference type="InterPro" id="IPR000210">
    <property type="entry name" value="BTB/POZ_dom"/>
</dbReference>